<organism evidence="9 10">
    <name type="scientific">Vanilla planifolia</name>
    <name type="common">Vanilla</name>
    <dbReference type="NCBI Taxonomy" id="51239"/>
    <lineage>
        <taxon>Eukaryota</taxon>
        <taxon>Viridiplantae</taxon>
        <taxon>Streptophyta</taxon>
        <taxon>Embryophyta</taxon>
        <taxon>Tracheophyta</taxon>
        <taxon>Spermatophyta</taxon>
        <taxon>Magnoliopsida</taxon>
        <taxon>Liliopsida</taxon>
        <taxon>Asparagales</taxon>
        <taxon>Orchidaceae</taxon>
        <taxon>Vanilloideae</taxon>
        <taxon>Vanilleae</taxon>
        <taxon>Vanilla</taxon>
    </lineage>
</organism>
<dbReference type="PRINTS" id="PR00682">
    <property type="entry name" value="IPNSYNTHASE"/>
</dbReference>
<comment type="catalytic activity">
    <reaction evidence="6">
        <text>gibberellin A53 + 2 2-oxoglutarate + 3 O2 + H(+) = gibberellin A20 + 2 succinate + 3 CO2 + 2 H2O</text>
        <dbReference type="Rhea" id="RHEA:60796"/>
        <dbReference type="ChEBI" id="CHEBI:15377"/>
        <dbReference type="ChEBI" id="CHEBI:15378"/>
        <dbReference type="ChEBI" id="CHEBI:15379"/>
        <dbReference type="ChEBI" id="CHEBI:16526"/>
        <dbReference type="ChEBI" id="CHEBI:16810"/>
        <dbReference type="ChEBI" id="CHEBI:30031"/>
        <dbReference type="ChEBI" id="CHEBI:58526"/>
        <dbReference type="ChEBI" id="CHEBI:143954"/>
    </reaction>
    <physiologicalReaction direction="left-to-right" evidence="6">
        <dbReference type="Rhea" id="RHEA:60797"/>
    </physiologicalReaction>
</comment>
<evidence type="ECO:0000256" key="5">
    <source>
        <dbReference type="ARBA" id="ARBA00050508"/>
    </source>
</evidence>
<dbReference type="GO" id="GO:0046872">
    <property type="term" value="F:metal ion binding"/>
    <property type="evidence" value="ECO:0007669"/>
    <property type="project" value="UniProtKB-KW"/>
</dbReference>
<dbReference type="PROSITE" id="PS51471">
    <property type="entry name" value="FE2OG_OXY"/>
    <property type="match status" value="1"/>
</dbReference>
<evidence type="ECO:0000259" key="8">
    <source>
        <dbReference type="PROSITE" id="PS51471"/>
    </source>
</evidence>
<dbReference type="Pfam" id="PF14226">
    <property type="entry name" value="DIOX_N"/>
    <property type="match status" value="1"/>
</dbReference>
<dbReference type="PANTHER" id="PTHR47990">
    <property type="entry name" value="2-OXOGLUTARATE (2OG) AND FE(II)-DEPENDENT OXYGENASE SUPERFAMILY PROTEIN-RELATED"/>
    <property type="match status" value="1"/>
</dbReference>
<evidence type="ECO:0000256" key="2">
    <source>
        <dbReference type="ARBA" id="ARBA00022723"/>
    </source>
</evidence>
<evidence type="ECO:0000313" key="9">
    <source>
        <dbReference type="EMBL" id="KAG0474851.1"/>
    </source>
</evidence>
<dbReference type="Gene3D" id="2.60.120.330">
    <property type="entry name" value="B-lactam Antibiotic, Isopenicillin N Synthase, Chain"/>
    <property type="match status" value="1"/>
</dbReference>
<keyword evidence="4 7" id="KW-0408">Iron</keyword>
<comment type="cofactor">
    <cofactor evidence="1">
        <name>L-ascorbate</name>
        <dbReference type="ChEBI" id="CHEBI:38290"/>
    </cofactor>
</comment>
<reference evidence="9 10" key="1">
    <citation type="journal article" date="2020" name="Nat. Food">
        <title>A phased Vanilla planifolia genome enables genetic improvement of flavour and production.</title>
        <authorList>
            <person name="Hasing T."/>
            <person name="Tang H."/>
            <person name="Brym M."/>
            <person name="Khazi F."/>
            <person name="Huang T."/>
            <person name="Chambers A.H."/>
        </authorList>
    </citation>
    <scope>NUCLEOTIDE SEQUENCE [LARGE SCALE GENOMIC DNA]</scope>
    <source>
        <tissue evidence="9">Leaf</tissue>
    </source>
</reference>
<evidence type="ECO:0000313" key="10">
    <source>
        <dbReference type="Proteomes" id="UP000639772"/>
    </source>
</evidence>
<comment type="catalytic activity">
    <reaction evidence="5">
        <text>gibberellin A12 + 2 2-oxoglutarate + 3 O2 + H(+) = gibberellin A9 + 2 succinate + 3 CO2 + 2 H2O</text>
        <dbReference type="Rhea" id="RHEA:60772"/>
        <dbReference type="ChEBI" id="CHEBI:15377"/>
        <dbReference type="ChEBI" id="CHEBI:15378"/>
        <dbReference type="ChEBI" id="CHEBI:15379"/>
        <dbReference type="ChEBI" id="CHEBI:16526"/>
        <dbReference type="ChEBI" id="CHEBI:16810"/>
        <dbReference type="ChEBI" id="CHEBI:30031"/>
        <dbReference type="ChEBI" id="CHEBI:58627"/>
        <dbReference type="ChEBI" id="CHEBI:73255"/>
    </reaction>
    <physiologicalReaction direction="left-to-right" evidence="5">
        <dbReference type="Rhea" id="RHEA:60773"/>
    </physiologicalReaction>
</comment>
<evidence type="ECO:0000256" key="1">
    <source>
        <dbReference type="ARBA" id="ARBA00001961"/>
    </source>
</evidence>
<protein>
    <recommendedName>
        <fullName evidence="8">Fe2OG dioxygenase domain-containing protein</fullName>
    </recommendedName>
</protein>
<comment type="similarity">
    <text evidence="7">Belongs to the iron/ascorbate-dependent oxidoreductase family.</text>
</comment>
<accession>A0A835UWZ4</accession>
<proteinExistence type="inferred from homology"/>
<comment type="caution">
    <text evidence="9">The sequence shown here is derived from an EMBL/GenBank/DDBJ whole genome shotgun (WGS) entry which is preliminary data.</text>
</comment>
<dbReference type="InterPro" id="IPR050231">
    <property type="entry name" value="Iron_ascorbate_oxido_reductase"/>
</dbReference>
<evidence type="ECO:0000256" key="7">
    <source>
        <dbReference type="RuleBase" id="RU003682"/>
    </source>
</evidence>
<dbReference type="EMBL" id="JADCNM010000007">
    <property type="protein sequence ID" value="KAG0474851.1"/>
    <property type="molecule type" value="Genomic_DNA"/>
</dbReference>
<dbReference type="AlphaFoldDB" id="A0A835UWZ4"/>
<dbReference type="GO" id="GO:0009685">
    <property type="term" value="P:gibberellin metabolic process"/>
    <property type="evidence" value="ECO:0007669"/>
    <property type="project" value="UniProtKB-ARBA"/>
</dbReference>
<evidence type="ECO:0000256" key="4">
    <source>
        <dbReference type="ARBA" id="ARBA00023004"/>
    </source>
</evidence>
<evidence type="ECO:0000256" key="3">
    <source>
        <dbReference type="ARBA" id="ARBA00023002"/>
    </source>
</evidence>
<sequence>MVIHLSAAQPPELPPWPAELAEMSTKSPSPQALPLVFDAAEMSRLAEIPPQFVWPEDEKPRPDAREELALPLIDHGSFISGQPEALAEIASLIDEACSTHGFFQVVNHGIDLSLLTEAHRCTNAFFFGRPLREKQRALRKPGESCGYASSFTARFSSKLPWKETFSFRFSPSSPSVVLDYFVAVLGEDFRYFGEVYQRYCEAMSRLSLEIMEMLGVGLGVKRTLFRNFYEDNDSTMRLNYYPPCQNQSSLGTGPHCDPTSLTILHQDEIGGLQVFVEGRWRTILPKADAFIVNIGDTFMALSNGRYKSCLHRAVVNSEAARKSLAFFLCPEKEKMVRAPVELVDKNHPRAYPDFTWSALLEFTQKHYRADMNTMEAFSKWIQKTNQPN</sequence>
<dbReference type="InterPro" id="IPR026992">
    <property type="entry name" value="DIOX_N"/>
</dbReference>
<feature type="domain" description="Fe2OG dioxygenase" evidence="8">
    <location>
        <begin position="231"/>
        <end position="330"/>
    </location>
</feature>
<keyword evidence="3 7" id="KW-0560">Oxidoreductase</keyword>
<dbReference type="OrthoDB" id="288590at2759"/>
<name>A0A835UWZ4_VANPL</name>
<dbReference type="GO" id="GO:0016491">
    <property type="term" value="F:oxidoreductase activity"/>
    <property type="evidence" value="ECO:0007669"/>
    <property type="project" value="UniProtKB-KW"/>
</dbReference>
<dbReference type="FunFam" id="2.60.120.330:FF:000003">
    <property type="entry name" value="Gibberellin 20 oxidase 2"/>
    <property type="match status" value="1"/>
</dbReference>
<dbReference type="InterPro" id="IPR027443">
    <property type="entry name" value="IPNS-like_sf"/>
</dbReference>
<keyword evidence="2 7" id="KW-0479">Metal-binding</keyword>
<gene>
    <name evidence="9" type="ORF">HPP92_014537</name>
</gene>
<dbReference type="SUPFAM" id="SSF51197">
    <property type="entry name" value="Clavaminate synthase-like"/>
    <property type="match status" value="1"/>
</dbReference>
<dbReference type="InterPro" id="IPR005123">
    <property type="entry name" value="Oxoglu/Fe-dep_dioxygenase_dom"/>
</dbReference>
<dbReference type="Proteomes" id="UP000639772">
    <property type="component" value="Chromosome 7"/>
</dbReference>
<evidence type="ECO:0000256" key="6">
    <source>
        <dbReference type="ARBA" id="ARBA00050797"/>
    </source>
</evidence>
<dbReference type="Pfam" id="PF03171">
    <property type="entry name" value="2OG-FeII_Oxy"/>
    <property type="match status" value="1"/>
</dbReference>
<dbReference type="InterPro" id="IPR044861">
    <property type="entry name" value="IPNS-like_FE2OG_OXY"/>
</dbReference>